<dbReference type="InterPro" id="IPR000433">
    <property type="entry name" value="Znf_ZZ"/>
</dbReference>
<dbReference type="WBParaSite" id="ECPE_0000873701-mRNA-1">
    <property type="protein sequence ID" value="ECPE_0000873701-mRNA-1"/>
    <property type="gene ID" value="ECPE_0000873701"/>
</dbReference>
<dbReference type="GO" id="GO:0005886">
    <property type="term" value="C:plasma membrane"/>
    <property type="evidence" value="ECO:0007669"/>
    <property type="project" value="TreeGrafter"/>
</dbReference>
<evidence type="ECO:0000256" key="3">
    <source>
        <dbReference type="ARBA" id="ARBA00022833"/>
    </source>
</evidence>
<dbReference type="PROSITE" id="PS50135">
    <property type="entry name" value="ZF_ZZ_2"/>
    <property type="match status" value="1"/>
</dbReference>
<keyword evidence="5" id="KW-1133">Transmembrane helix</keyword>
<keyword evidence="8" id="KW-1185">Reference proteome</keyword>
<sequence length="126" mass="14585">MPYLFTLLRATLFTIGQLPVVANNRSIIYPHTQTSFYSSLNFVIIMVLLTVVIVVPFLFTVRHNVRCEVCKREPIWGLRYKCTRCPHYNLCQDCFWTGVTTDQHTNAHDVKEYSSSSVSLVLFVFC</sequence>
<evidence type="ECO:0000256" key="4">
    <source>
        <dbReference type="PROSITE-ProRule" id="PRU00228"/>
    </source>
</evidence>
<dbReference type="Proteomes" id="UP000272942">
    <property type="component" value="Unassembled WGS sequence"/>
</dbReference>
<organism evidence="9">
    <name type="scientific">Echinostoma caproni</name>
    <dbReference type="NCBI Taxonomy" id="27848"/>
    <lineage>
        <taxon>Eukaryota</taxon>
        <taxon>Metazoa</taxon>
        <taxon>Spiralia</taxon>
        <taxon>Lophotrochozoa</taxon>
        <taxon>Platyhelminthes</taxon>
        <taxon>Trematoda</taxon>
        <taxon>Digenea</taxon>
        <taxon>Plagiorchiida</taxon>
        <taxon>Echinostomata</taxon>
        <taxon>Echinostomatoidea</taxon>
        <taxon>Echinostomatidae</taxon>
        <taxon>Echinostoma</taxon>
    </lineage>
</organism>
<dbReference type="GO" id="GO:0008270">
    <property type="term" value="F:zinc ion binding"/>
    <property type="evidence" value="ECO:0007669"/>
    <property type="project" value="UniProtKB-KW"/>
</dbReference>
<dbReference type="AlphaFoldDB" id="A0A183AP26"/>
<evidence type="ECO:0000313" key="7">
    <source>
        <dbReference type="EMBL" id="VDP84063.1"/>
    </source>
</evidence>
<dbReference type="PANTHER" id="PTHR12268">
    <property type="entry name" value="E3 UBIQUITIN-PROTEIN LIGASE KCMF1"/>
    <property type="match status" value="1"/>
</dbReference>
<dbReference type="OrthoDB" id="6019271at2759"/>
<dbReference type="SUPFAM" id="SSF57850">
    <property type="entry name" value="RING/U-box"/>
    <property type="match status" value="1"/>
</dbReference>
<dbReference type="GO" id="GO:0045202">
    <property type="term" value="C:synapse"/>
    <property type="evidence" value="ECO:0007669"/>
    <property type="project" value="TreeGrafter"/>
</dbReference>
<gene>
    <name evidence="7" type="ORF">ECPE_LOCUS8711</name>
</gene>
<dbReference type="InterPro" id="IPR050774">
    <property type="entry name" value="KCMF1/Dystrophin"/>
</dbReference>
<protein>
    <submittedName>
        <fullName evidence="9">ZZ-type domain-containing protein</fullName>
    </submittedName>
</protein>
<evidence type="ECO:0000313" key="9">
    <source>
        <dbReference type="WBParaSite" id="ECPE_0000873701-mRNA-1"/>
    </source>
</evidence>
<keyword evidence="5" id="KW-0472">Membrane</keyword>
<dbReference type="InterPro" id="IPR043145">
    <property type="entry name" value="Znf_ZZ_sf"/>
</dbReference>
<evidence type="ECO:0000259" key="6">
    <source>
        <dbReference type="PROSITE" id="PS50135"/>
    </source>
</evidence>
<keyword evidence="2 4" id="KW-0863">Zinc-finger</keyword>
<evidence type="ECO:0000256" key="5">
    <source>
        <dbReference type="SAM" id="Phobius"/>
    </source>
</evidence>
<reference evidence="7 8" key="2">
    <citation type="submission" date="2018-11" db="EMBL/GenBank/DDBJ databases">
        <authorList>
            <consortium name="Pathogen Informatics"/>
        </authorList>
    </citation>
    <scope>NUCLEOTIDE SEQUENCE [LARGE SCALE GENOMIC DNA]</scope>
    <source>
        <strain evidence="7 8">Egypt</strain>
    </source>
</reference>
<keyword evidence="3" id="KW-0862">Zinc</keyword>
<dbReference type="Gene3D" id="3.30.60.90">
    <property type="match status" value="1"/>
</dbReference>
<reference evidence="9" key="1">
    <citation type="submission" date="2016-06" db="UniProtKB">
        <authorList>
            <consortium name="WormBaseParasite"/>
        </authorList>
    </citation>
    <scope>IDENTIFICATION</scope>
</reference>
<evidence type="ECO:0000313" key="8">
    <source>
        <dbReference type="Proteomes" id="UP000272942"/>
    </source>
</evidence>
<proteinExistence type="predicted"/>
<dbReference type="PANTHER" id="PTHR12268:SF27">
    <property type="entry name" value="DYSTROBREVIN, ISOFORM F"/>
    <property type="match status" value="1"/>
</dbReference>
<evidence type="ECO:0000256" key="1">
    <source>
        <dbReference type="ARBA" id="ARBA00022723"/>
    </source>
</evidence>
<keyword evidence="5" id="KW-0812">Transmembrane</keyword>
<evidence type="ECO:0000256" key="2">
    <source>
        <dbReference type="ARBA" id="ARBA00022771"/>
    </source>
</evidence>
<feature type="domain" description="ZZ-type" evidence="6">
    <location>
        <begin position="62"/>
        <end position="118"/>
    </location>
</feature>
<dbReference type="EMBL" id="UZAN01046354">
    <property type="protein sequence ID" value="VDP84063.1"/>
    <property type="molecule type" value="Genomic_DNA"/>
</dbReference>
<keyword evidence="1" id="KW-0479">Metal-binding</keyword>
<dbReference type="Pfam" id="PF00569">
    <property type="entry name" value="ZZ"/>
    <property type="match status" value="1"/>
</dbReference>
<accession>A0A183AP26</accession>
<name>A0A183AP26_9TREM</name>
<dbReference type="GO" id="GO:0099536">
    <property type="term" value="P:synaptic signaling"/>
    <property type="evidence" value="ECO:0007669"/>
    <property type="project" value="TreeGrafter"/>
</dbReference>
<dbReference type="SMART" id="SM00291">
    <property type="entry name" value="ZnF_ZZ"/>
    <property type="match status" value="1"/>
</dbReference>
<feature type="transmembrane region" description="Helical" evidence="5">
    <location>
        <begin position="40"/>
        <end position="61"/>
    </location>
</feature>